<dbReference type="CDD" id="cd07561">
    <property type="entry name" value="Peptidase_S41_CPP_like"/>
    <property type="match status" value="1"/>
</dbReference>
<dbReference type="SUPFAM" id="SSF52096">
    <property type="entry name" value="ClpP/crotonase"/>
    <property type="match status" value="1"/>
</dbReference>
<dbReference type="Proteomes" id="UP001162881">
    <property type="component" value="Unassembled WGS sequence"/>
</dbReference>
<feature type="domain" description="Tail specific protease" evidence="3">
    <location>
        <begin position="210"/>
        <end position="415"/>
    </location>
</feature>
<proteinExistence type="predicted"/>
<name>A0ABT0BGX0_9SPHN</name>
<dbReference type="PROSITE" id="PS51257">
    <property type="entry name" value="PROKAR_LIPOPROTEIN"/>
    <property type="match status" value="1"/>
</dbReference>
<feature type="compositionally biased region" description="Low complexity" evidence="1">
    <location>
        <begin position="29"/>
        <end position="50"/>
    </location>
</feature>
<dbReference type="Gene3D" id="3.30.750.170">
    <property type="match status" value="1"/>
</dbReference>
<dbReference type="InterPro" id="IPR005151">
    <property type="entry name" value="Tail-specific_protease"/>
</dbReference>
<dbReference type="RefSeq" id="WP_244022460.1">
    <property type="nucleotide sequence ID" value="NZ_JALHLF010000073.1"/>
</dbReference>
<sequence>MRFALLAPLVALSLALAGCGGGDGGSGSSSGSTSTSTSTATTTSSSGTSSACSLATREAWALAQLKEWYLFPDLLDTTVDPDAYSTLQDYIDALVAPARAESKDRYFTYVTSIAEENAYYASGETAGIGVRLGFDYTAKALYVIEAYENAPAYAAGLDRGTQIVAIGTSTANLQTVSALYASGGIDAVSDALGDSTVGTTRVFQIRQPDSTVSTVSVTKADFELDPLSSRYGYKIIQSGGESYGYVNLRTFVSTANAALAEAFAAFKAQGVTKVIVDLRYNGGGLISVADTFSNLLNAQRTGSVMNYVTFRDSKSDNDETSYFSAQDGAIAATRVAFIGTGSTASASELVMNTQKPYLPNDVALVGANTYGKPVGQIGLDNSDCDDRLRVIALKLENADHEGDYYSGLASSYPATCEASDDISYQLGDANEPSIKAAIGFLSGNSCTAITSSLASSATASVQQGALADSVSVAGAARAREPLEAKSPSFAQRQLPGLF</sequence>
<protein>
    <submittedName>
        <fullName evidence="4">S41 family peptidase</fullName>
    </submittedName>
</protein>
<feature type="signal peptide" evidence="2">
    <location>
        <begin position="1"/>
        <end position="17"/>
    </location>
</feature>
<dbReference type="EMBL" id="JALHLF010000073">
    <property type="protein sequence ID" value="MCJ2184036.1"/>
    <property type="molecule type" value="Genomic_DNA"/>
</dbReference>
<keyword evidence="5" id="KW-1185">Reference proteome</keyword>
<dbReference type="PANTHER" id="PTHR32060">
    <property type="entry name" value="TAIL-SPECIFIC PROTEASE"/>
    <property type="match status" value="1"/>
</dbReference>
<feature type="chain" id="PRO_5046899786" evidence="2">
    <location>
        <begin position="18"/>
        <end position="498"/>
    </location>
</feature>
<gene>
    <name evidence="4" type="ORF">MTR62_15225</name>
</gene>
<keyword evidence="2" id="KW-0732">Signal</keyword>
<feature type="region of interest" description="Disordered" evidence="1">
    <location>
        <begin position="23"/>
        <end position="50"/>
    </location>
</feature>
<reference evidence="4" key="1">
    <citation type="submission" date="2022-03" db="EMBL/GenBank/DDBJ databases">
        <title>Identification of a novel bacterium isolated from mangrove sediments.</title>
        <authorList>
            <person name="Pan X."/>
        </authorList>
    </citation>
    <scope>NUCLEOTIDE SEQUENCE</scope>
    <source>
        <strain evidence="4">B1949</strain>
    </source>
</reference>
<evidence type="ECO:0000256" key="2">
    <source>
        <dbReference type="SAM" id="SignalP"/>
    </source>
</evidence>
<dbReference type="SMART" id="SM00245">
    <property type="entry name" value="TSPc"/>
    <property type="match status" value="1"/>
</dbReference>
<evidence type="ECO:0000259" key="3">
    <source>
        <dbReference type="SMART" id="SM00245"/>
    </source>
</evidence>
<evidence type="ECO:0000256" key="1">
    <source>
        <dbReference type="SAM" id="MobiDB-lite"/>
    </source>
</evidence>
<dbReference type="InterPro" id="IPR029045">
    <property type="entry name" value="ClpP/crotonase-like_dom_sf"/>
</dbReference>
<dbReference type="InterPro" id="IPR036034">
    <property type="entry name" value="PDZ_sf"/>
</dbReference>
<dbReference type="Gene3D" id="3.90.226.10">
    <property type="entry name" value="2-enoyl-CoA Hydratase, Chain A, domain 1"/>
    <property type="match status" value="1"/>
</dbReference>
<evidence type="ECO:0000313" key="5">
    <source>
        <dbReference type="Proteomes" id="UP001162881"/>
    </source>
</evidence>
<dbReference type="Gene3D" id="2.30.42.10">
    <property type="match status" value="1"/>
</dbReference>
<dbReference type="PANTHER" id="PTHR32060:SF30">
    <property type="entry name" value="CARBOXY-TERMINAL PROCESSING PROTEASE CTPA"/>
    <property type="match status" value="1"/>
</dbReference>
<dbReference type="Pfam" id="PF03572">
    <property type="entry name" value="Peptidase_S41"/>
    <property type="match status" value="1"/>
</dbReference>
<accession>A0ABT0BGX0</accession>
<organism evidence="4 5">
    <name type="scientific">Novosphingobium organovorum</name>
    <dbReference type="NCBI Taxonomy" id="2930092"/>
    <lineage>
        <taxon>Bacteria</taxon>
        <taxon>Pseudomonadati</taxon>
        <taxon>Pseudomonadota</taxon>
        <taxon>Alphaproteobacteria</taxon>
        <taxon>Sphingomonadales</taxon>
        <taxon>Sphingomonadaceae</taxon>
        <taxon>Novosphingobium</taxon>
    </lineage>
</organism>
<evidence type="ECO:0000313" key="4">
    <source>
        <dbReference type="EMBL" id="MCJ2184036.1"/>
    </source>
</evidence>
<comment type="caution">
    <text evidence="4">The sequence shown here is derived from an EMBL/GenBank/DDBJ whole genome shotgun (WGS) entry which is preliminary data.</text>
</comment>